<evidence type="ECO:0000259" key="8">
    <source>
        <dbReference type="PROSITE" id="PS51900"/>
    </source>
</evidence>
<name>A0A923LYN0_9FIRM</name>
<dbReference type="Gene3D" id="1.10.443.10">
    <property type="entry name" value="Intergrase catalytic core"/>
    <property type="match status" value="1"/>
</dbReference>
<dbReference type="InterPro" id="IPR004107">
    <property type="entry name" value="Integrase_SAM-like_N"/>
</dbReference>
<evidence type="ECO:0000256" key="6">
    <source>
        <dbReference type="PROSITE-ProRule" id="PRU01248"/>
    </source>
</evidence>
<dbReference type="PROSITE" id="PS51898">
    <property type="entry name" value="TYR_RECOMBINASE"/>
    <property type="match status" value="1"/>
</dbReference>
<proteinExistence type="inferred from homology"/>
<evidence type="ECO:0000313" key="10">
    <source>
        <dbReference type="Proteomes" id="UP000606499"/>
    </source>
</evidence>
<keyword evidence="3" id="KW-0229">DNA integration</keyword>
<dbReference type="GO" id="GO:0006310">
    <property type="term" value="P:DNA recombination"/>
    <property type="evidence" value="ECO:0007669"/>
    <property type="project" value="UniProtKB-KW"/>
</dbReference>
<comment type="similarity">
    <text evidence="2">Belongs to the 'phage' integrase family.</text>
</comment>
<dbReference type="RefSeq" id="WP_054328330.1">
    <property type="nucleotide sequence ID" value="NZ_JACOPL010000023.1"/>
</dbReference>
<gene>
    <name evidence="9" type="ORF">H8S45_14590</name>
</gene>
<dbReference type="Gene3D" id="1.10.150.130">
    <property type="match status" value="1"/>
</dbReference>
<evidence type="ECO:0000256" key="4">
    <source>
        <dbReference type="ARBA" id="ARBA00023125"/>
    </source>
</evidence>
<accession>A0A923LYN0</accession>
<dbReference type="InterPro" id="IPR011010">
    <property type="entry name" value="DNA_brk_join_enz"/>
</dbReference>
<feature type="domain" description="Core-binding (CB)" evidence="8">
    <location>
        <begin position="75"/>
        <end position="159"/>
    </location>
</feature>
<dbReference type="SUPFAM" id="SSF56349">
    <property type="entry name" value="DNA breaking-rejoining enzymes"/>
    <property type="match status" value="1"/>
</dbReference>
<dbReference type="Pfam" id="PF00589">
    <property type="entry name" value="Phage_integrase"/>
    <property type="match status" value="1"/>
</dbReference>
<evidence type="ECO:0000313" key="9">
    <source>
        <dbReference type="EMBL" id="MBC5726677.1"/>
    </source>
</evidence>
<feature type="domain" description="Tyr recombinase" evidence="7">
    <location>
        <begin position="180"/>
        <end position="381"/>
    </location>
</feature>
<reference evidence="9" key="1">
    <citation type="submission" date="2020-08" db="EMBL/GenBank/DDBJ databases">
        <title>Genome public.</title>
        <authorList>
            <person name="Liu C."/>
            <person name="Sun Q."/>
        </authorList>
    </citation>
    <scope>NUCLEOTIDE SEQUENCE</scope>
    <source>
        <strain evidence="9">NSJ-28</strain>
    </source>
</reference>
<dbReference type="AlphaFoldDB" id="A0A923LYN0"/>
<organism evidence="9 10">
    <name type="scientific">Agathobaculum faecis</name>
    <dbReference type="NCBI Taxonomy" id="2763013"/>
    <lineage>
        <taxon>Bacteria</taxon>
        <taxon>Bacillati</taxon>
        <taxon>Bacillota</taxon>
        <taxon>Clostridia</taxon>
        <taxon>Eubacteriales</taxon>
        <taxon>Butyricicoccaceae</taxon>
        <taxon>Agathobaculum</taxon>
    </lineage>
</organism>
<evidence type="ECO:0000256" key="3">
    <source>
        <dbReference type="ARBA" id="ARBA00022908"/>
    </source>
</evidence>
<comment type="function">
    <text evidence="1">Site-specific tyrosine recombinase, which acts by catalyzing the cutting and rejoining of the recombining DNA molecules.</text>
</comment>
<comment type="caution">
    <text evidence="9">The sequence shown here is derived from an EMBL/GenBank/DDBJ whole genome shotgun (WGS) entry which is preliminary data.</text>
</comment>
<dbReference type="InterPro" id="IPR010998">
    <property type="entry name" value="Integrase_recombinase_N"/>
</dbReference>
<evidence type="ECO:0000256" key="2">
    <source>
        <dbReference type="ARBA" id="ARBA00008857"/>
    </source>
</evidence>
<keyword evidence="4 6" id="KW-0238">DNA-binding</keyword>
<evidence type="ECO:0000259" key="7">
    <source>
        <dbReference type="PROSITE" id="PS51898"/>
    </source>
</evidence>
<keyword evidence="10" id="KW-1185">Reference proteome</keyword>
<dbReference type="PROSITE" id="PS51900">
    <property type="entry name" value="CB"/>
    <property type="match status" value="1"/>
</dbReference>
<dbReference type="Pfam" id="PF14659">
    <property type="entry name" value="Phage_int_SAM_3"/>
    <property type="match status" value="1"/>
</dbReference>
<evidence type="ECO:0000256" key="1">
    <source>
        <dbReference type="ARBA" id="ARBA00003283"/>
    </source>
</evidence>
<dbReference type="InterPro" id="IPR013762">
    <property type="entry name" value="Integrase-like_cat_sf"/>
</dbReference>
<dbReference type="EMBL" id="JACOPL010000023">
    <property type="protein sequence ID" value="MBC5726677.1"/>
    <property type="molecule type" value="Genomic_DNA"/>
</dbReference>
<dbReference type="InterPro" id="IPR044068">
    <property type="entry name" value="CB"/>
</dbReference>
<dbReference type="Proteomes" id="UP000606499">
    <property type="component" value="Unassembled WGS sequence"/>
</dbReference>
<dbReference type="PANTHER" id="PTHR30349:SF91">
    <property type="entry name" value="INTA PROTEIN"/>
    <property type="match status" value="1"/>
</dbReference>
<dbReference type="GO" id="GO:0003677">
    <property type="term" value="F:DNA binding"/>
    <property type="evidence" value="ECO:0007669"/>
    <property type="project" value="UniProtKB-UniRule"/>
</dbReference>
<dbReference type="InterPro" id="IPR002104">
    <property type="entry name" value="Integrase_catalytic"/>
</dbReference>
<dbReference type="GO" id="GO:0015074">
    <property type="term" value="P:DNA integration"/>
    <property type="evidence" value="ECO:0007669"/>
    <property type="project" value="UniProtKB-KW"/>
</dbReference>
<protein>
    <submittedName>
        <fullName evidence="9">Site-specific integrase</fullName>
    </submittedName>
</protein>
<sequence>MARKKKKRETGSGTIYKRPDGRWIAQYTSMPDPETGKLLRHTIYGRTQTQQEVAERLRAATSSIDNGTFQEPNKLTVAEYAEEYMQSHVSTLAPFTQRTYEKNLRIHILPALGKKKLTDLTHREVQRFAASLGVNGKGLAPKTVHTVFGTLHALLAAAQRDEIIIRNVADKCTLPRVTQSRAKAITSSELSRFLKAVEDDEFYNIFFLDIFSGMQQSEILGLRWDDILWGKNSIVIRQQLQQKHERGSFNYYLTPPKENKQRCIVLAASAIRLLRKQHRKQQAQRLLAGELWANAFDLVFTNGFGRPLNHQTVYKHMKKALQSCGMENYTFHSLRHSFATISIENGDDIKTVQTNLGHFAPAFTLKTYAHVSNQMQQSSAARMEELIASLPVAK</sequence>
<dbReference type="InterPro" id="IPR050090">
    <property type="entry name" value="Tyrosine_recombinase_XerCD"/>
</dbReference>
<evidence type="ECO:0000256" key="5">
    <source>
        <dbReference type="ARBA" id="ARBA00023172"/>
    </source>
</evidence>
<dbReference type="CDD" id="cd01189">
    <property type="entry name" value="INT_ICEBs1_C_like"/>
    <property type="match status" value="1"/>
</dbReference>
<dbReference type="PANTHER" id="PTHR30349">
    <property type="entry name" value="PHAGE INTEGRASE-RELATED"/>
    <property type="match status" value="1"/>
</dbReference>
<keyword evidence="5" id="KW-0233">DNA recombination</keyword>